<organism evidence="1 2">
    <name type="scientific">Avibacterium paragallinarum</name>
    <name type="common">Haemophilus gallinarum</name>
    <dbReference type="NCBI Taxonomy" id="728"/>
    <lineage>
        <taxon>Bacteria</taxon>
        <taxon>Pseudomonadati</taxon>
        <taxon>Pseudomonadota</taxon>
        <taxon>Gammaproteobacteria</taxon>
        <taxon>Pasteurellales</taxon>
        <taxon>Pasteurellaceae</taxon>
        <taxon>Avibacterium</taxon>
    </lineage>
</organism>
<dbReference type="Proteomes" id="UP001352533">
    <property type="component" value="Unassembled WGS sequence"/>
</dbReference>
<name>A0ABU7QNE1_AVIPA</name>
<reference evidence="1 2" key="1">
    <citation type="journal article" date="2022" name="Front. Microbiol.">
        <title>Commensal bacteria contribute to the growth of multidrug-resistant Avibacterium paragallinarum in chickens.</title>
        <authorList>
            <person name="Zhu J."/>
            <person name="Chen Y."/>
            <person name="Wu Y."/>
            <person name="Wang Y."/>
            <person name="Zhu K."/>
        </authorList>
    </citation>
    <scope>NUCLEOTIDE SEQUENCE [LARGE SCALE GENOMIC DNA]</scope>
    <source>
        <strain evidence="1 2">AV12</strain>
    </source>
</reference>
<protein>
    <recommendedName>
        <fullName evidence="3">Virulence protein</fullName>
    </recommendedName>
</protein>
<dbReference type="PANTHER" id="PTHR35810:SF1">
    <property type="entry name" value="CYTOPLASMIC PROTEIN"/>
    <property type="match status" value="1"/>
</dbReference>
<dbReference type="PANTHER" id="PTHR35810">
    <property type="entry name" value="CYTOPLASMIC PROTEIN-RELATED"/>
    <property type="match status" value="1"/>
</dbReference>
<comment type="caution">
    <text evidence="1">The sequence shown here is derived from an EMBL/GenBank/DDBJ whole genome shotgun (WGS) entry which is preliminary data.</text>
</comment>
<evidence type="ECO:0008006" key="3">
    <source>
        <dbReference type="Google" id="ProtNLM"/>
    </source>
</evidence>
<accession>A0ABU7QNE1</accession>
<keyword evidence="2" id="KW-1185">Reference proteome</keyword>
<sequence length="108" mass="12017">MTNQQIIIYNTDDGKSKVALYAQNGTLWLSQNQLAELFATSVSNINKHIANILKEGKLSENSVIEYFSITAADGKKLKAASAINKWKKKCGQFMTHLTSTVNKSKHGW</sequence>
<proteinExistence type="predicted"/>
<evidence type="ECO:0000313" key="2">
    <source>
        <dbReference type="Proteomes" id="UP001352533"/>
    </source>
</evidence>
<evidence type="ECO:0000313" key="1">
    <source>
        <dbReference type="EMBL" id="MEE6112164.1"/>
    </source>
</evidence>
<gene>
    <name evidence="1" type="ORF">M5S25_02945</name>
</gene>
<dbReference type="EMBL" id="JAMDKS010000004">
    <property type="protein sequence ID" value="MEE6112164.1"/>
    <property type="molecule type" value="Genomic_DNA"/>
</dbReference>